<keyword evidence="3" id="KW-1185">Reference proteome</keyword>
<protein>
    <submittedName>
        <fullName evidence="2">Carboxymuconolactone decarboxylase family protein</fullName>
    </submittedName>
</protein>
<dbReference type="PANTHER" id="PTHR34846:SF10">
    <property type="entry name" value="CYTOPLASMIC PROTEIN"/>
    <property type="match status" value="1"/>
</dbReference>
<evidence type="ECO:0000313" key="3">
    <source>
        <dbReference type="Proteomes" id="UP001623041"/>
    </source>
</evidence>
<dbReference type="InterPro" id="IPR004675">
    <property type="entry name" value="AhpD_core"/>
</dbReference>
<dbReference type="InterPro" id="IPR003779">
    <property type="entry name" value="CMD-like"/>
</dbReference>
<gene>
    <name evidence="2" type="ORF">ACJEBI_21540</name>
</gene>
<evidence type="ECO:0000259" key="1">
    <source>
        <dbReference type="Pfam" id="PF02627"/>
    </source>
</evidence>
<dbReference type="EMBL" id="JBJHQH010000019">
    <property type="protein sequence ID" value="MFK9094041.1"/>
    <property type="molecule type" value="Genomic_DNA"/>
</dbReference>
<dbReference type="RefSeq" id="WP_406582531.1">
    <property type="nucleotide sequence ID" value="NZ_JBJHQH010000019.1"/>
</dbReference>
<feature type="domain" description="Carboxymuconolactone decarboxylase-like" evidence="1">
    <location>
        <begin position="15"/>
        <end position="93"/>
    </location>
</feature>
<dbReference type="InterPro" id="IPR029032">
    <property type="entry name" value="AhpD-like"/>
</dbReference>
<dbReference type="PANTHER" id="PTHR34846">
    <property type="entry name" value="4-CARBOXYMUCONOLACTONE DECARBOXYLASE FAMILY PROTEIN (AFU_ORTHOLOGUE AFUA_6G11590)"/>
    <property type="match status" value="1"/>
</dbReference>
<name>A0ABW8RPJ2_9BACI</name>
<proteinExistence type="predicted"/>
<dbReference type="Proteomes" id="UP001623041">
    <property type="component" value="Unassembled WGS sequence"/>
</dbReference>
<dbReference type="NCBIfam" id="TIGR00778">
    <property type="entry name" value="ahpD_dom"/>
    <property type="match status" value="1"/>
</dbReference>
<reference evidence="2 3" key="1">
    <citation type="submission" date="2024-11" db="EMBL/GenBank/DDBJ databases">
        <authorList>
            <person name="Lucas J.A."/>
        </authorList>
    </citation>
    <scope>NUCLEOTIDE SEQUENCE [LARGE SCALE GENOMIC DNA]</scope>
    <source>
        <strain evidence="2 3">Z 5.4</strain>
    </source>
</reference>
<dbReference type="Gene3D" id="1.20.1290.10">
    <property type="entry name" value="AhpD-like"/>
    <property type="match status" value="1"/>
</dbReference>
<organism evidence="2 3">
    <name type="scientific">Bacillus salipaludis</name>
    <dbReference type="NCBI Taxonomy" id="2547811"/>
    <lineage>
        <taxon>Bacteria</taxon>
        <taxon>Bacillati</taxon>
        <taxon>Bacillota</taxon>
        <taxon>Bacilli</taxon>
        <taxon>Bacillales</taxon>
        <taxon>Bacillaceae</taxon>
        <taxon>Bacillus</taxon>
    </lineage>
</organism>
<dbReference type="Pfam" id="PF02627">
    <property type="entry name" value="CMD"/>
    <property type="match status" value="1"/>
</dbReference>
<accession>A0ABW8RPJ2</accession>
<dbReference type="SUPFAM" id="SSF69118">
    <property type="entry name" value="AhpD-like"/>
    <property type="match status" value="1"/>
</dbReference>
<evidence type="ECO:0000313" key="2">
    <source>
        <dbReference type="EMBL" id="MFK9094041.1"/>
    </source>
</evidence>
<comment type="caution">
    <text evidence="2">The sequence shown here is derived from an EMBL/GenBank/DDBJ whole genome shotgun (WGS) entry which is preliminary data.</text>
</comment>
<sequence>MSLRFNYRSANEPAFQAMIKLETFVSKSGLDKKLYELIKIRASQINGCAYCLDMHTKDLRAMGETEQRINLIGVWHEAHDLFTEEEKAVLELTEAVTQISKAGVPKELYEKVRSYFDEKQYVNIVMAINVINNWNRIAISTGMYPECF</sequence>